<evidence type="ECO:0000313" key="12">
    <source>
        <dbReference type="Proteomes" id="UP000598820"/>
    </source>
</evidence>
<dbReference type="PANTHER" id="PTHR33478:SF1">
    <property type="entry name" value="EXTRACELLULAR METALLOPROTEINASE MEP"/>
    <property type="match status" value="1"/>
</dbReference>
<dbReference type="Gene3D" id="1.10.390.10">
    <property type="entry name" value="Neutral Protease Domain 2"/>
    <property type="match status" value="1"/>
</dbReference>
<dbReference type="PRINTS" id="PR00999">
    <property type="entry name" value="FUNGALYSIN"/>
</dbReference>
<comment type="similarity">
    <text evidence="3">Belongs to the peptidase M36 family.</text>
</comment>
<dbReference type="GO" id="GO:0004222">
    <property type="term" value="F:metalloendopeptidase activity"/>
    <property type="evidence" value="ECO:0007669"/>
    <property type="project" value="InterPro"/>
</dbReference>
<keyword evidence="8" id="KW-0862">Zinc</keyword>
<keyword evidence="9" id="KW-0482">Metalloprotease</keyword>
<keyword evidence="12" id="KW-1185">Reference proteome</keyword>
<evidence type="ECO:0000256" key="7">
    <source>
        <dbReference type="ARBA" id="ARBA00022801"/>
    </source>
</evidence>
<evidence type="ECO:0000256" key="10">
    <source>
        <dbReference type="ARBA" id="ARBA00023145"/>
    </source>
</evidence>
<keyword evidence="4" id="KW-0964">Secreted</keyword>
<dbReference type="Proteomes" id="UP000598820">
    <property type="component" value="Unassembled WGS sequence"/>
</dbReference>
<dbReference type="InterPro" id="IPR001842">
    <property type="entry name" value="Peptidase_M36"/>
</dbReference>
<keyword evidence="6" id="KW-0479">Metal-binding</keyword>
<evidence type="ECO:0000256" key="8">
    <source>
        <dbReference type="ARBA" id="ARBA00022833"/>
    </source>
</evidence>
<comment type="caution">
    <text evidence="11">The sequence shown here is derived from an EMBL/GenBank/DDBJ whole genome shotgun (WGS) entry which is preliminary data.</text>
</comment>
<keyword evidence="7" id="KW-0378">Hydrolase</keyword>
<evidence type="ECO:0000256" key="4">
    <source>
        <dbReference type="ARBA" id="ARBA00022525"/>
    </source>
</evidence>
<keyword evidence="10" id="KW-0865">Zymogen</keyword>
<dbReference type="PANTHER" id="PTHR33478">
    <property type="entry name" value="EXTRACELLULAR METALLOPROTEINASE MEP"/>
    <property type="match status" value="1"/>
</dbReference>
<dbReference type="InterPro" id="IPR027268">
    <property type="entry name" value="Peptidase_M4/M1_CTD_sf"/>
</dbReference>
<proteinExistence type="inferred from homology"/>
<sequence>MMGMVDAYAQIEIETARQYVAANMQQQQLTPPDIDGLLLSSAYKSPTTGWYHVYFNQAYQSVEVYNRMMNVVLMDKQVSYTNHNFIAGIDRIAKTGTSKSMISPVVALQKAAANVGLASTNLLPIQELATAKLADGTLTKAVYSLTNLSNEKINVKLYWLPVTTFTVEKKQTAINKLALTWQVRFLTKDGKHGWNIHVDATSGEILQKKDAIISCNFGTSTHLAAPHECVDGTQPDGAKYFGIQKKSGAFTGNGYTVFDYPIEGPTFGPRTESVMPYARFAPAGVGPGTTNGWHDDGVTSYTTTRGNNVYAQEDIDDNDQPGASPQSATLDFTYPYTFGLNTAVGNRDAAITNLFYWNNLIHDVLWKFGFDEPSGNFQNSNIQGLGGLGNDYVIADVQDGGGTNNANFFTDNDGIRGRMQMYLWNTSSTYQPDGDFDNGIITHEYGHGWSTRLTGGPANSSCLDNAEQGGEGWSDFLALMLTTNWSSLSANVASANIPRGVGTYSLGQPTNGVGIRDYPYSYDMDNVNGNVTYAKVGDADFAIPHGIGSIWATMLWDMTWEIIMQDNHIEQNIYTTPSSITAMRGNIAALKLVNEGLRMQPCSPSFVQARDAILQADQMLFGGRYHCAIGRAFARRGLGAGASTGVSSNDRLVTESFAPIDGPALSSPITATVCSNTLFTYNATSTTANTTISWVRMPVTGVSNGSAISSSAAINETLINTTTSPVVVRYVFTLSAPSAQCSTQQTIKVTVYPSIVPIVGSYSVCQDASVPTGAGLVVPTQISNLVNGALTTGSPTYARAANDDVTTYNTGTTVYYQSFTFVAPASGPQTFEVTASTFPDNDSYLSLYQTSFNPASPATNFLRGDDDIDFFEGLYLSKLTHTLVAGSTYILVVGTFYSGITGSFTLQATDQGFQLGPPNWFTAPSGGSPVFSGTVFNPVGVGGSGVPNTNTPGTTVFYVASPNQSICRTATTFTVLGTASPVVSSTSVIITSGGSATLNATGCTGVGATLKWYQTADNVAVSMPVSPTVTTQYYARCQQTASSGVCLSVPSQNVTVTVVTPTAFSSAQTGNWNVPTTWDCNCIPNGTLPVQIMSTHVVTVPTAYTGQAKKLKFTGSGKVRLEGTGKVNIVN</sequence>
<evidence type="ECO:0000256" key="1">
    <source>
        <dbReference type="ARBA" id="ARBA00001947"/>
    </source>
</evidence>
<evidence type="ECO:0000256" key="9">
    <source>
        <dbReference type="ARBA" id="ARBA00023049"/>
    </source>
</evidence>
<comment type="cofactor">
    <cofactor evidence="1">
        <name>Zn(2+)</name>
        <dbReference type="ChEBI" id="CHEBI:29105"/>
    </cofactor>
</comment>
<evidence type="ECO:0000256" key="2">
    <source>
        <dbReference type="ARBA" id="ARBA00004613"/>
    </source>
</evidence>
<dbReference type="GO" id="GO:0008270">
    <property type="term" value="F:zinc ion binding"/>
    <property type="evidence" value="ECO:0007669"/>
    <property type="project" value="InterPro"/>
</dbReference>
<evidence type="ECO:0000256" key="3">
    <source>
        <dbReference type="ARBA" id="ARBA00006006"/>
    </source>
</evidence>
<evidence type="ECO:0000256" key="5">
    <source>
        <dbReference type="ARBA" id="ARBA00022670"/>
    </source>
</evidence>
<dbReference type="GO" id="GO:0006508">
    <property type="term" value="P:proteolysis"/>
    <property type="evidence" value="ECO:0007669"/>
    <property type="project" value="UniProtKB-KW"/>
</dbReference>
<organism evidence="11 12">
    <name type="scientific">Spirosoma profusum</name>
    <dbReference type="NCBI Taxonomy" id="2771354"/>
    <lineage>
        <taxon>Bacteria</taxon>
        <taxon>Pseudomonadati</taxon>
        <taxon>Bacteroidota</taxon>
        <taxon>Cytophagia</taxon>
        <taxon>Cytophagales</taxon>
        <taxon>Cytophagaceae</taxon>
        <taxon>Spirosoma</taxon>
    </lineage>
</organism>
<evidence type="ECO:0000256" key="6">
    <source>
        <dbReference type="ARBA" id="ARBA00022723"/>
    </source>
</evidence>
<dbReference type="Gene3D" id="3.10.170.10">
    <property type="match status" value="1"/>
</dbReference>
<name>A0A926Y237_9BACT</name>
<comment type="subcellular location">
    <subcellularLocation>
        <location evidence="2">Secreted</location>
    </subcellularLocation>
</comment>
<reference evidence="11" key="1">
    <citation type="submission" date="2020-09" db="EMBL/GenBank/DDBJ databases">
        <authorList>
            <person name="Kim M.K."/>
        </authorList>
    </citation>
    <scope>NUCLEOTIDE SEQUENCE</scope>
    <source>
        <strain evidence="11">BT702</strain>
    </source>
</reference>
<accession>A0A926Y237</accession>
<dbReference type="GO" id="GO:0005615">
    <property type="term" value="C:extracellular space"/>
    <property type="evidence" value="ECO:0007669"/>
    <property type="project" value="InterPro"/>
</dbReference>
<dbReference type="CDD" id="cd09596">
    <property type="entry name" value="M36"/>
    <property type="match status" value="1"/>
</dbReference>
<keyword evidence="5" id="KW-0645">Protease</keyword>
<dbReference type="SUPFAM" id="SSF55486">
    <property type="entry name" value="Metalloproteases ('zincins'), catalytic domain"/>
    <property type="match status" value="1"/>
</dbReference>
<dbReference type="Pfam" id="PF02128">
    <property type="entry name" value="Peptidase_M36"/>
    <property type="match status" value="1"/>
</dbReference>
<evidence type="ECO:0000313" key="11">
    <source>
        <dbReference type="EMBL" id="MBD2702213.1"/>
    </source>
</evidence>
<dbReference type="AlphaFoldDB" id="A0A926Y237"/>
<dbReference type="InterPro" id="IPR050371">
    <property type="entry name" value="Fungal_virulence_M36"/>
</dbReference>
<gene>
    <name evidence="11" type="ORF">IC229_16290</name>
</gene>
<protein>
    <submittedName>
        <fullName evidence="11">M36 family metallopeptidase</fullName>
    </submittedName>
</protein>
<dbReference type="EMBL" id="JACWZY010000013">
    <property type="protein sequence ID" value="MBD2702213.1"/>
    <property type="molecule type" value="Genomic_DNA"/>
</dbReference>